<organism evidence="7 8">
    <name type="scientific">Shimwellia blattae (strain ATCC 29907 / DSM 4481 / JCM 1650 / NBRC 105725 / CDC 9005-74)</name>
    <name type="common">Escherichia blattae</name>
    <dbReference type="NCBI Taxonomy" id="630626"/>
    <lineage>
        <taxon>Bacteria</taxon>
        <taxon>Pseudomonadati</taxon>
        <taxon>Pseudomonadota</taxon>
        <taxon>Gammaproteobacteria</taxon>
        <taxon>Enterobacterales</taxon>
        <taxon>Enterobacteriaceae</taxon>
        <taxon>Shimwellia</taxon>
    </lineage>
</organism>
<dbReference type="PATRIC" id="fig|630626.3.peg.1748"/>
<evidence type="ECO:0000259" key="6">
    <source>
        <dbReference type="Pfam" id="PF00419"/>
    </source>
</evidence>
<dbReference type="InterPro" id="IPR008966">
    <property type="entry name" value="Adhesion_dom_sf"/>
</dbReference>
<dbReference type="STRING" id="630626.EBL_c18030"/>
<dbReference type="Proteomes" id="UP000001955">
    <property type="component" value="Chromosome"/>
</dbReference>
<feature type="chain" id="PRO_5003655174" evidence="5">
    <location>
        <begin position="25"/>
        <end position="344"/>
    </location>
</feature>
<dbReference type="KEGG" id="ebt:EBL_c18030"/>
<feature type="signal peptide" evidence="5">
    <location>
        <begin position="1"/>
        <end position="24"/>
    </location>
</feature>
<reference evidence="7 8" key="1">
    <citation type="journal article" date="2012" name="J. Bacteriol.">
        <title>Complete genome sequence of the B12-producing Shimwellia blattae strain DSM 4481, isolated from a cockroach.</title>
        <authorList>
            <person name="Brzuszkiewicz E."/>
            <person name="Waschkowitz T."/>
            <person name="Wiezer A."/>
            <person name="Daniel R."/>
        </authorList>
    </citation>
    <scope>NUCLEOTIDE SEQUENCE [LARGE SCALE GENOMIC DNA]</scope>
    <source>
        <strain evidence="8">ATCC 29907 / DSM 4481 / JCM 1650 / NBRC 105725 / CDC 9005-74</strain>
    </source>
</reference>
<feature type="domain" description="Fimbrial-type adhesion" evidence="6">
    <location>
        <begin position="200"/>
        <end position="335"/>
    </location>
</feature>
<dbReference type="SUPFAM" id="SSF49401">
    <property type="entry name" value="Bacterial adhesins"/>
    <property type="match status" value="1"/>
</dbReference>
<evidence type="ECO:0000256" key="1">
    <source>
        <dbReference type="ARBA" id="ARBA00004561"/>
    </source>
</evidence>
<evidence type="ECO:0000256" key="5">
    <source>
        <dbReference type="SAM" id="SignalP"/>
    </source>
</evidence>
<keyword evidence="4" id="KW-0281">Fimbrium</keyword>
<evidence type="ECO:0000256" key="3">
    <source>
        <dbReference type="ARBA" id="ARBA00022729"/>
    </source>
</evidence>
<accession>K6WL26</accession>
<gene>
    <name evidence="7" type="ordered locus">EBL_c18030</name>
</gene>
<dbReference type="AlphaFoldDB" id="I2B8P3"/>
<dbReference type="InterPro" id="IPR036937">
    <property type="entry name" value="Adhesion_dom_fimbrial_sf"/>
</dbReference>
<comment type="similarity">
    <text evidence="2">Belongs to the fimbrial protein family.</text>
</comment>
<dbReference type="GO" id="GO:0009289">
    <property type="term" value="C:pilus"/>
    <property type="evidence" value="ECO:0007669"/>
    <property type="project" value="UniProtKB-SubCell"/>
</dbReference>
<dbReference type="Pfam" id="PF00419">
    <property type="entry name" value="Fimbrial"/>
    <property type="match status" value="1"/>
</dbReference>
<keyword evidence="3 5" id="KW-0732">Signal</keyword>
<evidence type="ECO:0000256" key="2">
    <source>
        <dbReference type="ARBA" id="ARBA00006671"/>
    </source>
</evidence>
<comment type="subcellular location">
    <subcellularLocation>
        <location evidence="1">Fimbrium</location>
    </subcellularLocation>
</comment>
<dbReference type="HOGENOM" id="CLU_066608_0_0_6"/>
<dbReference type="PANTHER" id="PTHR33420:SF31">
    <property type="entry name" value="TYPE 1 FIMBRIN D-MANNOSE SPECIFIC ADHESIN"/>
    <property type="match status" value="1"/>
</dbReference>
<dbReference type="Gene3D" id="2.60.40.1090">
    <property type="entry name" value="Fimbrial-type adhesion domain"/>
    <property type="match status" value="1"/>
</dbReference>
<keyword evidence="8" id="KW-1185">Reference proteome</keyword>
<dbReference type="eggNOG" id="COG3539">
    <property type="taxonomic scope" value="Bacteria"/>
</dbReference>
<dbReference type="OrthoDB" id="8582771at2"/>
<dbReference type="PANTHER" id="PTHR33420">
    <property type="entry name" value="FIMBRIAL SUBUNIT ELFA-RELATED"/>
    <property type="match status" value="1"/>
</dbReference>
<accession>I2B8P3</accession>
<dbReference type="InterPro" id="IPR000259">
    <property type="entry name" value="Adhesion_dom_fimbrial"/>
</dbReference>
<evidence type="ECO:0000256" key="4">
    <source>
        <dbReference type="ARBA" id="ARBA00023263"/>
    </source>
</evidence>
<name>I2B8P3_SHIBC</name>
<dbReference type="RefSeq" id="WP_002443886.1">
    <property type="nucleotide sequence ID" value="NC_017910.1"/>
</dbReference>
<dbReference type="EMBL" id="CP001560">
    <property type="protein sequence ID" value="AFJ46897.1"/>
    <property type="molecule type" value="Genomic_DNA"/>
</dbReference>
<protein>
    <submittedName>
        <fullName evidence="7">Fimbrial protein</fullName>
    </submittedName>
</protein>
<sequence>MTLKLLIRTAAFVLTGLATTSTLADCYYRTRGGTYNYEYDISTPLQGIYNSAGKIAGPLNKSAPGSYRGTCDCPVINGPRAASVWLESPLPVYATVGGETYYKINEYLGVAMGTTDLNGRIYYAPARYQDRAEAPPFTCLLSLSHTYETTRAGANMRLKLYVIRPFIGEVIIPRTLVANYFINTTRGGGKPATPLVRMYARGSVSVPQSCEINAGQIITVDFGNIATGNFGTAGSKARGVNPITRNVSVSCKGVEERANLALRLQAGSVSGNAIVSDNKDVGFMLTDSADRPITPNDVNSGIRFLLDGLGKSNVPVRIYPVSVTGNPPAEGRVSSVGYLLADFD</sequence>
<proteinExistence type="inferred from homology"/>
<evidence type="ECO:0000313" key="7">
    <source>
        <dbReference type="EMBL" id="AFJ46897.1"/>
    </source>
</evidence>
<evidence type="ECO:0000313" key="8">
    <source>
        <dbReference type="Proteomes" id="UP000001955"/>
    </source>
</evidence>
<dbReference type="GO" id="GO:0043709">
    <property type="term" value="P:cell adhesion involved in single-species biofilm formation"/>
    <property type="evidence" value="ECO:0007669"/>
    <property type="project" value="TreeGrafter"/>
</dbReference>
<dbReference type="InterPro" id="IPR050263">
    <property type="entry name" value="Bact_Fimbrial_Adh_Pro"/>
</dbReference>